<dbReference type="Proteomes" id="UP001589692">
    <property type="component" value="Unassembled WGS sequence"/>
</dbReference>
<name>A0ABV6AVT2_9HYPH</name>
<gene>
    <name evidence="1" type="ORF">ACFFP0_31685</name>
</gene>
<evidence type="ECO:0000313" key="1">
    <source>
        <dbReference type="EMBL" id="MFB9953423.1"/>
    </source>
</evidence>
<accession>A0ABV6AVT2</accession>
<reference evidence="1 2" key="1">
    <citation type="submission" date="2024-09" db="EMBL/GenBank/DDBJ databases">
        <authorList>
            <person name="Sun Q."/>
            <person name="Mori K."/>
        </authorList>
    </citation>
    <scope>NUCLEOTIDE SEQUENCE [LARGE SCALE GENOMIC DNA]</scope>
    <source>
        <strain evidence="1 2">TBRC 4938</strain>
    </source>
</reference>
<organism evidence="1 2">
    <name type="scientific">Rhizobium puerariae</name>
    <dbReference type="NCBI Taxonomy" id="1585791"/>
    <lineage>
        <taxon>Bacteria</taxon>
        <taxon>Pseudomonadati</taxon>
        <taxon>Pseudomonadota</taxon>
        <taxon>Alphaproteobacteria</taxon>
        <taxon>Hyphomicrobiales</taxon>
        <taxon>Rhizobiaceae</taxon>
        <taxon>Rhizobium/Agrobacterium group</taxon>
        <taxon>Rhizobium</taxon>
    </lineage>
</organism>
<protein>
    <recommendedName>
        <fullName evidence="3">Chromosome partitioning protein ParB</fullName>
    </recommendedName>
</protein>
<comment type="caution">
    <text evidence="1">The sequence shown here is derived from an EMBL/GenBank/DDBJ whole genome shotgun (WGS) entry which is preliminary data.</text>
</comment>
<evidence type="ECO:0008006" key="3">
    <source>
        <dbReference type="Google" id="ProtNLM"/>
    </source>
</evidence>
<dbReference type="RefSeq" id="WP_377266211.1">
    <property type="nucleotide sequence ID" value="NZ_JBHMAA010000077.1"/>
</dbReference>
<proteinExistence type="predicted"/>
<dbReference type="EMBL" id="JBHMAA010000077">
    <property type="protein sequence ID" value="MFB9953423.1"/>
    <property type="molecule type" value="Genomic_DNA"/>
</dbReference>
<keyword evidence="2" id="KW-1185">Reference proteome</keyword>
<sequence length="152" mass="17147">MNDALPLTEAEFGEQMRLSRQRQRRCTTLSPVLVTDDAANETRRIIYMLAESRPDLASCLALALAGLDTGLAKQTANRAQLRKEAVIWLFENVYKPAGASMKRTAAEQMHADGKRLKMTEAYPGQKERMLKRIREINGGDMPSRETLRKDIP</sequence>
<evidence type="ECO:0000313" key="2">
    <source>
        <dbReference type="Proteomes" id="UP001589692"/>
    </source>
</evidence>